<evidence type="ECO:0000256" key="1">
    <source>
        <dbReference type="SAM" id="Coils"/>
    </source>
</evidence>
<proteinExistence type="predicted"/>
<evidence type="ECO:0000313" key="3">
    <source>
        <dbReference type="WBParaSite" id="scf7180000425102.g14359"/>
    </source>
</evidence>
<keyword evidence="2" id="KW-1185">Reference proteome</keyword>
<sequence>MEKIQRRFTSELFNNLIQLKNHRFEVGLFPFKKINNNEYLPKHNFYIKITEKYDVCNFDENELSTDGGKALSLQNNIYFIKVWWNKMLIIDSMQISGVDKILIIQLKNNPSFEEKQFSNVKALDLGRPKRPLSIPFECNEVLFEGYVVNLYLINVQKVQDNQSSNSSTSFVAFCNLNMENPIEINEGIIIQQWEGYKRMYPEFQTRNKRKGKEIIYNPSNKQKTVQILDKSNAQILVDLTKDNKNQNEKCYKELINIAKNRLSNCKEAINEFEDYKNKFLEKENLKFSDEFDEGKIKRIENFIKEIEQYNAYIEGYEDQLRDTINELNNCSSFVEGKGKKIEDTPDIFQQDPKLCELEALASKQLKEDWKLYRGLLILY</sequence>
<name>A0A915PGV5_9BILA</name>
<dbReference type="AlphaFoldDB" id="A0A915PGV5"/>
<protein>
    <submittedName>
        <fullName evidence="3">Uncharacterized protein</fullName>
    </submittedName>
</protein>
<feature type="coiled-coil region" evidence="1">
    <location>
        <begin position="265"/>
        <end position="326"/>
    </location>
</feature>
<organism evidence="2 3">
    <name type="scientific">Meloidogyne floridensis</name>
    <dbReference type="NCBI Taxonomy" id="298350"/>
    <lineage>
        <taxon>Eukaryota</taxon>
        <taxon>Metazoa</taxon>
        <taxon>Ecdysozoa</taxon>
        <taxon>Nematoda</taxon>
        <taxon>Chromadorea</taxon>
        <taxon>Rhabditida</taxon>
        <taxon>Tylenchina</taxon>
        <taxon>Tylenchomorpha</taxon>
        <taxon>Tylenchoidea</taxon>
        <taxon>Meloidogynidae</taxon>
        <taxon>Meloidogyninae</taxon>
        <taxon>Meloidogyne</taxon>
    </lineage>
</organism>
<reference evidence="3" key="1">
    <citation type="submission" date="2022-11" db="UniProtKB">
        <authorList>
            <consortium name="WormBaseParasite"/>
        </authorList>
    </citation>
    <scope>IDENTIFICATION</scope>
</reference>
<keyword evidence="1" id="KW-0175">Coiled coil</keyword>
<accession>A0A915PGV5</accession>
<dbReference type="Proteomes" id="UP000887560">
    <property type="component" value="Unplaced"/>
</dbReference>
<dbReference type="WBParaSite" id="scf7180000425102.g14359">
    <property type="protein sequence ID" value="scf7180000425102.g14359"/>
    <property type="gene ID" value="scf7180000425102.g14359"/>
</dbReference>
<evidence type="ECO:0000313" key="2">
    <source>
        <dbReference type="Proteomes" id="UP000887560"/>
    </source>
</evidence>